<name>A0ABQ5S501_9CHLO</name>
<dbReference type="Proteomes" id="UP001165090">
    <property type="component" value="Unassembled WGS sequence"/>
</dbReference>
<feature type="compositionally biased region" description="Low complexity" evidence="1">
    <location>
        <begin position="76"/>
        <end position="90"/>
    </location>
</feature>
<feature type="region of interest" description="Disordered" evidence="1">
    <location>
        <begin position="45"/>
        <end position="90"/>
    </location>
</feature>
<evidence type="ECO:0000313" key="2">
    <source>
        <dbReference type="EMBL" id="GLI64766.1"/>
    </source>
</evidence>
<protein>
    <submittedName>
        <fullName evidence="2">Uncharacterized protein</fullName>
    </submittedName>
</protein>
<feature type="non-terminal residue" evidence="2">
    <location>
        <position position="1"/>
    </location>
</feature>
<proteinExistence type="predicted"/>
<evidence type="ECO:0000256" key="1">
    <source>
        <dbReference type="SAM" id="MobiDB-lite"/>
    </source>
</evidence>
<evidence type="ECO:0000313" key="3">
    <source>
        <dbReference type="Proteomes" id="UP001165090"/>
    </source>
</evidence>
<reference evidence="2 3" key="1">
    <citation type="journal article" date="2023" name="IScience">
        <title>Expanded male sex-determining region conserved during the evolution of homothallism in the green alga Volvox.</title>
        <authorList>
            <person name="Yamamoto K."/>
            <person name="Matsuzaki R."/>
            <person name="Mahakham W."/>
            <person name="Heman W."/>
            <person name="Sekimoto H."/>
            <person name="Kawachi M."/>
            <person name="Minakuchi Y."/>
            <person name="Toyoda A."/>
            <person name="Nozaki H."/>
        </authorList>
    </citation>
    <scope>NUCLEOTIDE SEQUENCE [LARGE SCALE GENOMIC DNA]</scope>
    <source>
        <strain evidence="2 3">NIES-4468</strain>
    </source>
</reference>
<keyword evidence="3" id="KW-1185">Reference proteome</keyword>
<dbReference type="EMBL" id="BSDZ01000021">
    <property type="protein sequence ID" value="GLI64766.1"/>
    <property type="molecule type" value="Genomic_DNA"/>
</dbReference>
<gene>
    <name evidence="2" type="ORF">VaNZ11_008169</name>
</gene>
<comment type="caution">
    <text evidence="2">The sequence shown here is derived from an EMBL/GenBank/DDBJ whole genome shotgun (WGS) entry which is preliminary data.</text>
</comment>
<sequence>SDVTMMKSSLRNAASKISEPVLMCRYHVQVIVVHSFTTNRFQCLLEGSPPDDPPTPQATAGQKPHSKQKHGNRLNLRSSSSFPSSSMAASLMSRHKAQGRILWPRLTDTWTSCDGRHGHQERRAAAPLSVICARAEWAAPRGCGLQSAAVGAPTHYALSIPEYRMTTQASNKAYRQMQQQYPQWKQQ</sequence>
<organism evidence="2 3">
    <name type="scientific">Volvox africanus</name>
    <dbReference type="NCBI Taxonomy" id="51714"/>
    <lineage>
        <taxon>Eukaryota</taxon>
        <taxon>Viridiplantae</taxon>
        <taxon>Chlorophyta</taxon>
        <taxon>core chlorophytes</taxon>
        <taxon>Chlorophyceae</taxon>
        <taxon>CS clade</taxon>
        <taxon>Chlamydomonadales</taxon>
        <taxon>Volvocaceae</taxon>
        <taxon>Volvox</taxon>
    </lineage>
</organism>
<accession>A0ABQ5S501</accession>